<dbReference type="Proteomes" id="UP001140094">
    <property type="component" value="Unassembled WGS sequence"/>
</dbReference>
<protein>
    <recommendedName>
        <fullName evidence="2">Biogenesis of lysosome-related organelles complex 1 subunit 1</fullName>
    </recommendedName>
</protein>
<dbReference type="InterPro" id="IPR009395">
    <property type="entry name" value="BLOC1S1"/>
</dbReference>
<evidence type="ECO:0000256" key="2">
    <source>
        <dbReference type="ARBA" id="ARBA00019577"/>
    </source>
</evidence>
<evidence type="ECO:0000313" key="5">
    <source>
        <dbReference type="Proteomes" id="UP001140094"/>
    </source>
</evidence>
<dbReference type="OrthoDB" id="20018at2759"/>
<feature type="compositionally biased region" description="Polar residues" evidence="3">
    <location>
        <begin position="144"/>
        <end position="155"/>
    </location>
</feature>
<gene>
    <name evidence="4" type="ORF">H4R20_000175</name>
</gene>
<comment type="similarity">
    <text evidence="1">Belongs to the BLOC1S1 family.</text>
</comment>
<evidence type="ECO:0000256" key="3">
    <source>
        <dbReference type="SAM" id="MobiDB-lite"/>
    </source>
</evidence>
<feature type="region of interest" description="Disordered" evidence="3">
    <location>
        <begin position="131"/>
        <end position="155"/>
    </location>
</feature>
<dbReference type="PANTHER" id="PTHR13073">
    <property type="entry name" value="BLOC-1 COMPLEX SUBUNIT 1"/>
    <property type="match status" value="1"/>
</dbReference>
<dbReference type="Pfam" id="PF06320">
    <property type="entry name" value="GCN5L1"/>
    <property type="match status" value="1"/>
</dbReference>
<dbReference type="PANTHER" id="PTHR13073:SF0">
    <property type="entry name" value="BIOGENESIS OF LYSOSOME-RELATED ORGANELLES COMPLEX 1 SUBUNIT 1"/>
    <property type="match status" value="1"/>
</dbReference>
<name>A0A9W8I1Z0_9FUNG</name>
<proteinExistence type="inferred from homology"/>
<dbReference type="EMBL" id="JANBUO010000004">
    <property type="protein sequence ID" value="KAJ2809365.1"/>
    <property type="molecule type" value="Genomic_DNA"/>
</dbReference>
<dbReference type="AlphaFoldDB" id="A0A9W8I1Z0"/>
<dbReference type="GO" id="GO:0031083">
    <property type="term" value="C:BLOC-1 complex"/>
    <property type="evidence" value="ECO:0007669"/>
    <property type="project" value="InterPro"/>
</dbReference>
<organism evidence="4 5">
    <name type="scientific">Coemansia guatemalensis</name>
    <dbReference type="NCBI Taxonomy" id="2761395"/>
    <lineage>
        <taxon>Eukaryota</taxon>
        <taxon>Fungi</taxon>
        <taxon>Fungi incertae sedis</taxon>
        <taxon>Zoopagomycota</taxon>
        <taxon>Kickxellomycotina</taxon>
        <taxon>Kickxellomycetes</taxon>
        <taxon>Kickxellales</taxon>
        <taxon>Kickxellaceae</taxon>
        <taxon>Coemansia</taxon>
    </lineage>
</organism>
<dbReference type="GO" id="GO:0016197">
    <property type="term" value="P:endosomal transport"/>
    <property type="evidence" value="ECO:0007669"/>
    <property type="project" value="TreeGrafter"/>
</dbReference>
<comment type="caution">
    <text evidence="4">The sequence shown here is derived from an EMBL/GenBank/DDBJ whole genome shotgun (WGS) entry which is preliminary data.</text>
</comment>
<feature type="region of interest" description="Disordered" evidence="3">
    <location>
        <begin position="1"/>
        <end position="26"/>
    </location>
</feature>
<reference evidence="4" key="1">
    <citation type="submission" date="2022-07" db="EMBL/GenBank/DDBJ databases">
        <title>Phylogenomic reconstructions and comparative analyses of Kickxellomycotina fungi.</title>
        <authorList>
            <person name="Reynolds N.K."/>
            <person name="Stajich J.E."/>
            <person name="Barry K."/>
            <person name="Grigoriev I.V."/>
            <person name="Crous P."/>
            <person name="Smith M.E."/>
        </authorList>
    </citation>
    <scope>NUCLEOTIDE SEQUENCE</scope>
    <source>
        <strain evidence="4">NRRL 1565</strain>
    </source>
</reference>
<evidence type="ECO:0000256" key="1">
    <source>
        <dbReference type="ARBA" id="ARBA00007133"/>
    </source>
</evidence>
<feature type="compositionally biased region" description="Low complexity" evidence="3">
    <location>
        <begin position="1"/>
        <end position="13"/>
    </location>
</feature>
<keyword evidence="5" id="KW-1185">Reference proteome</keyword>
<accession>A0A9W8I1Z0</accession>
<feature type="compositionally biased region" description="Basic and acidic residues" evidence="3">
    <location>
        <begin position="15"/>
        <end position="26"/>
    </location>
</feature>
<evidence type="ECO:0000313" key="4">
    <source>
        <dbReference type="EMBL" id="KAJ2809365.1"/>
    </source>
</evidence>
<sequence>MASSASSSSPALSELVREHQGAQLEHRRHTEQLRKAAVRDIGDLCDVATTSLSTQLGSVLENQREIESLARDCAHLVQQHVRSTAKWTKLVDQFNGSLKELGDVQNWAQVIERDMLDVAATLEIVHASLNPSADTPADRVHASLSPSRSMSNLRR</sequence>